<feature type="compositionally biased region" description="Basic and acidic residues" evidence="5">
    <location>
        <begin position="537"/>
        <end position="555"/>
    </location>
</feature>
<feature type="transmembrane region" description="Helical" evidence="6">
    <location>
        <begin position="446"/>
        <end position="467"/>
    </location>
</feature>
<dbReference type="Proteomes" id="UP001139887">
    <property type="component" value="Unassembled WGS sequence"/>
</dbReference>
<evidence type="ECO:0000313" key="8">
    <source>
        <dbReference type="Proteomes" id="UP001139887"/>
    </source>
</evidence>
<feature type="transmembrane region" description="Helical" evidence="6">
    <location>
        <begin position="171"/>
        <end position="189"/>
    </location>
</feature>
<dbReference type="Pfam" id="PF13520">
    <property type="entry name" value="AA_permease_2"/>
    <property type="match status" value="1"/>
</dbReference>
<keyword evidence="3 6" id="KW-1133">Transmembrane helix</keyword>
<keyword evidence="8" id="KW-1185">Reference proteome</keyword>
<dbReference type="PANTHER" id="PTHR11785:SF353">
    <property type="entry name" value="METHIONINE TRANSPORTER (EUROFUNG)"/>
    <property type="match status" value="1"/>
</dbReference>
<feature type="transmembrane region" description="Helical" evidence="6">
    <location>
        <begin position="58"/>
        <end position="80"/>
    </location>
</feature>
<comment type="subcellular location">
    <subcellularLocation>
        <location evidence="1">Membrane</location>
        <topology evidence="1">Multi-pass membrane protein</topology>
    </subcellularLocation>
</comment>
<feature type="region of interest" description="Disordered" evidence="5">
    <location>
        <begin position="523"/>
        <end position="566"/>
    </location>
</feature>
<feature type="transmembrane region" description="Helical" evidence="6">
    <location>
        <begin position="201"/>
        <end position="225"/>
    </location>
</feature>
<dbReference type="OrthoDB" id="5982228at2759"/>
<evidence type="ECO:0000256" key="5">
    <source>
        <dbReference type="SAM" id="MobiDB-lite"/>
    </source>
</evidence>
<evidence type="ECO:0000256" key="3">
    <source>
        <dbReference type="ARBA" id="ARBA00022989"/>
    </source>
</evidence>
<feature type="transmembrane region" description="Helical" evidence="6">
    <location>
        <begin position="86"/>
        <end position="108"/>
    </location>
</feature>
<evidence type="ECO:0000256" key="1">
    <source>
        <dbReference type="ARBA" id="ARBA00004141"/>
    </source>
</evidence>
<feature type="transmembrane region" description="Helical" evidence="6">
    <location>
        <begin position="418"/>
        <end position="434"/>
    </location>
</feature>
<dbReference type="EMBL" id="JANBUW010000167">
    <property type="protein sequence ID" value="KAJ2848456.1"/>
    <property type="molecule type" value="Genomic_DNA"/>
</dbReference>
<sequence length="566" mass="61752">MASIWKRVRYDKEDTGTEVDDVSQEWGVSDISTVTTPQPSLEVPTVHKNIGIVSATTMGVSLMMGSGIFSTPASILNLVGTPSMALVLWGLGAVISFGGATAFIELGLMYQRNGGTMRFLAHAFPKPKLLLSYLFSWVMIVCIRPGAIAANGPVIGKYWLYAAGASNEEGWLARGVGFGCITFVTVLNAMSAKWTLRLINVLTVVKIVVILVIVVTGIVAASGGIHVEHNDNWSRGFSGTKGDAHAYASALTKVFWAYDGFTNLVYSLGELRRPERNLPWSIGGAVVIVGVLYILANVAFFIVVPIDVAINSEEILAAEFTFRVFGQSVGQIALPIMIGLSVLGAICAQTYGVSRLLDSANEVGFVPFGRRLCGNHRRLGTPVNALVMVYVLTLLYLLAPPPGKVFDLLVDFVQWSTWLFYGLAAAGAIVLRFTKPNHPLRTFKSFHPLNLLFIAFCAYITVVPFVPPSDGKQDTPYPFYLSPLLGLITTLLGIIPWYFRMVWWPQRTGVNLLAWIDDEDNQDTQMETVPDRPSISEQERASESSNDDKVGRVEHATSIGLNRLAP</sequence>
<accession>A0A9W8I6N0</accession>
<dbReference type="PIRSF" id="PIRSF006060">
    <property type="entry name" value="AA_transporter"/>
    <property type="match status" value="1"/>
</dbReference>
<name>A0A9W8I6N0_9FUNG</name>
<feature type="transmembrane region" description="Helical" evidence="6">
    <location>
        <begin position="245"/>
        <end position="266"/>
    </location>
</feature>
<evidence type="ECO:0000313" key="7">
    <source>
        <dbReference type="EMBL" id="KAJ2848456.1"/>
    </source>
</evidence>
<comment type="caution">
    <text evidence="7">The sequence shown here is derived from an EMBL/GenBank/DDBJ whole genome shotgun (WGS) entry which is preliminary data.</text>
</comment>
<dbReference type="InterPro" id="IPR050598">
    <property type="entry name" value="AminoAcid_Transporter"/>
</dbReference>
<dbReference type="GO" id="GO:0016020">
    <property type="term" value="C:membrane"/>
    <property type="evidence" value="ECO:0007669"/>
    <property type="project" value="UniProtKB-SubCell"/>
</dbReference>
<organism evidence="7 8">
    <name type="scientific">Coemansia brasiliensis</name>
    <dbReference type="NCBI Taxonomy" id="2650707"/>
    <lineage>
        <taxon>Eukaryota</taxon>
        <taxon>Fungi</taxon>
        <taxon>Fungi incertae sedis</taxon>
        <taxon>Zoopagomycota</taxon>
        <taxon>Kickxellomycotina</taxon>
        <taxon>Kickxellomycetes</taxon>
        <taxon>Kickxellales</taxon>
        <taxon>Kickxellaceae</taxon>
        <taxon>Coemansia</taxon>
    </lineage>
</organism>
<feature type="transmembrane region" description="Helical" evidence="6">
    <location>
        <begin position="324"/>
        <end position="348"/>
    </location>
</feature>
<dbReference type="Gene3D" id="1.20.1740.10">
    <property type="entry name" value="Amino acid/polyamine transporter I"/>
    <property type="match status" value="1"/>
</dbReference>
<feature type="transmembrane region" description="Helical" evidence="6">
    <location>
        <begin position="379"/>
        <end position="398"/>
    </location>
</feature>
<keyword evidence="2 6" id="KW-0812">Transmembrane</keyword>
<reference evidence="7" key="1">
    <citation type="submission" date="2022-07" db="EMBL/GenBank/DDBJ databases">
        <title>Phylogenomic reconstructions and comparative analyses of Kickxellomycotina fungi.</title>
        <authorList>
            <person name="Reynolds N.K."/>
            <person name="Stajich J.E."/>
            <person name="Barry K."/>
            <person name="Grigoriev I.V."/>
            <person name="Crous P."/>
            <person name="Smith M.E."/>
        </authorList>
    </citation>
    <scope>NUCLEOTIDE SEQUENCE</scope>
    <source>
        <strain evidence="7">NRRL 1566</strain>
    </source>
</reference>
<feature type="transmembrane region" description="Helical" evidence="6">
    <location>
        <begin position="479"/>
        <end position="499"/>
    </location>
</feature>
<proteinExistence type="predicted"/>
<evidence type="ECO:0008006" key="9">
    <source>
        <dbReference type="Google" id="ProtNLM"/>
    </source>
</evidence>
<keyword evidence="4 6" id="KW-0472">Membrane</keyword>
<dbReference type="PANTHER" id="PTHR11785">
    <property type="entry name" value="AMINO ACID TRANSPORTER"/>
    <property type="match status" value="1"/>
</dbReference>
<dbReference type="InterPro" id="IPR002293">
    <property type="entry name" value="AA/rel_permease1"/>
</dbReference>
<feature type="transmembrane region" description="Helical" evidence="6">
    <location>
        <begin position="129"/>
        <end position="151"/>
    </location>
</feature>
<dbReference type="GO" id="GO:0015179">
    <property type="term" value="F:L-amino acid transmembrane transporter activity"/>
    <property type="evidence" value="ECO:0007669"/>
    <property type="project" value="TreeGrafter"/>
</dbReference>
<gene>
    <name evidence="7" type="ORF">IWW36_003286</name>
</gene>
<dbReference type="AlphaFoldDB" id="A0A9W8I6N0"/>
<evidence type="ECO:0000256" key="4">
    <source>
        <dbReference type="ARBA" id="ARBA00023136"/>
    </source>
</evidence>
<protein>
    <recommendedName>
        <fullName evidence="9">Amino acid transporter</fullName>
    </recommendedName>
</protein>
<evidence type="ECO:0000256" key="2">
    <source>
        <dbReference type="ARBA" id="ARBA00022692"/>
    </source>
</evidence>
<feature type="transmembrane region" description="Helical" evidence="6">
    <location>
        <begin position="278"/>
        <end position="304"/>
    </location>
</feature>
<evidence type="ECO:0000256" key="6">
    <source>
        <dbReference type="SAM" id="Phobius"/>
    </source>
</evidence>